<sequence length="204" mass="22799">MCLPLQNHKREAISSPDQKPNKPQHIDPLKRSISLDVGYLPSLNSNRAIGEFDLDLRQVRGALYDWQNDEWHPSDFVGRSILYSLFSMLTWGPTMGQMATYHAFGHSTRFRSIGVDTSFVNTGKTVWSVYQNGIDKTKVGDCLSDNYFSTLGGVSAISAIVPIAWMGSAILPRPNRDLLFVPKDADYHYDVSKFKADGAGIKKI</sequence>
<dbReference type="EMBL" id="CP054719">
    <property type="protein sequence ID" value="QOL20021.1"/>
    <property type="molecule type" value="Genomic_DNA"/>
</dbReference>
<dbReference type="Proteomes" id="UP000594001">
    <property type="component" value="Chromosome"/>
</dbReference>
<evidence type="ECO:0000256" key="1">
    <source>
        <dbReference type="SAM" id="MobiDB-lite"/>
    </source>
</evidence>
<evidence type="ECO:0000313" key="3">
    <source>
        <dbReference type="Proteomes" id="UP000594001"/>
    </source>
</evidence>
<feature type="region of interest" description="Disordered" evidence="1">
    <location>
        <begin position="1"/>
        <end position="27"/>
    </location>
</feature>
<proteinExistence type="predicted"/>
<evidence type="ECO:0000313" key="2">
    <source>
        <dbReference type="EMBL" id="QOL20021.1"/>
    </source>
</evidence>
<accession>A0A7L9RU21</accession>
<organism evidence="2 3">
    <name type="scientific">Candidatus Bodocaedibacter vickermanii</name>
    <dbReference type="NCBI Taxonomy" id="2741701"/>
    <lineage>
        <taxon>Bacteria</taxon>
        <taxon>Pseudomonadati</taxon>
        <taxon>Pseudomonadota</taxon>
        <taxon>Alphaproteobacteria</taxon>
        <taxon>Holosporales</taxon>
        <taxon>Candidatus Paracaedibacteraceae</taxon>
        <taxon>Candidatus Bodocaedibacter</taxon>
    </lineage>
</organism>
<name>A0A7L9RU21_9PROT</name>
<gene>
    <name evidence="2" type="ORF">CPBP_00798</name>
</gene>
<dbReference type="AlphaFoldDB" id="A0A7L9RU21"/>
<reference evidence="2 3" key="1">
    <citation type="submission" date="2020-06" db="EMBL/GenBank/DDBJ databases">
        <title>The endosymbiont of the kinetoplastid Bodo saltans is a Paracaedibacter-like alpha-proteobacterium possessing a putative toxin-antitoxin system.</title>
        <authorList>
            <person name="Midha S."/>
            <person name="Rigden D.J."/>
            <person name="Siozios S."/>
            <person name="Hurst G.D.D."/>
            <person name="Jackson A.P."/>
        </authorList>
    </citation>
    <scope>NUCLEOTIDE SEQUENCE [LARGE SCALE GENOMIC DNA]</scope>
    <source>
        <strain evidence="2">Lake Konstanz</strain>
    </source>
</reference>
<protein>
    <submittedName>
        <fullName evidence="2">Uncharacterized protein</fullName>
    </submittedName>
</protein>
<dbReference type="KEGG" id="pbal:CPBP_00798"/>
<keyword evidence="3" id="KW-1185">Reference proteome</keyword>